<sequence length="358" mass="39747">MDQQSILQYLDRRPVRPLPSLEPRVLRELAQVCYTIGPQISLALEGRRRILVQQLCRLVAEQDLDDLEAQSLRAPLLLPTRYRTLVIVGLGLATLTSSFWARPDVQTPSRLLISSLRALATRCVGEQRVAERAERDSSSLRSTLMTPLISVKDSCENEKSTVSKGSGIEKASAVIPIKRKRSANANKETDSPERLPKKRKPYPCDIYNEENANSEPEEGKENEKKQYKGRDTEVKQDNNKNIGEKQVRNGTAAKVEGKRERKKREISGRTDAQENSVEGTERDSGENIVEGQVKGGRAAKEEGKKERKKGKTNEGTDAQEESVEGTDAQEESVEGTDAQEESVEGTDASEESVEGTDV</sequence>
<dbReference type="AlphaFoldDB" id="A0AA43QVL7"/>
<accession>A0AA43QVL7</accession>
<name>A0AA43QVL7_9LECA</name>
<dbReference type="EMBL" id="JAPUFD010000017">
    <property type="protein sequence ID" value="MDI1492131.1"/>
    <property type="molecule type" value="Genomic_DNA"/>
</dbReference>
<gene>
    <name evidence="2" type="ORF">OHK93_003343</name>
</gene>
<feature type="region of interest" description="Disordered" evidence="1">
    <location>
        <begin position="173"/>
        <end position="358"/>
    </location>
</feature>
<feature type="compositionally biased region" description="Basic and acidic residues" evidence="1">
    <location>
        <begin position="255"/>
        <end position="272"/>
    </location>
</feature>
<feature type="compositionally biased region" description="Acidic residues" evidence="1">
    <location>
        <begin position="317"/>
        <end position="358"/>
    </location>
</feature>
<keyword evidence="3" id="KW-1185">Reference proteome</keyword>
<protein>
    <submittedName>
        <fullName evidence="2">Uncharacterized protein</fullName>
    </submittedName>
</protein>
<comment type="caution">
    <text evidence="2">The sequence shown here is derived from an EMBL/GenBank/DDBJ whole genome shotgun (WGS) entry which is preliminary data.</text>
</comment>
<evidence type="ECO:0000313" key="2">
    <source>
        <dbReference type="EMBL" id="MDI1492131.1"/>
    </source>
</evidence>
<dbReference type="Proteomes" id="UP001161017">
    <property type="component" value="Unassembled WGS sequence"/>
</dbReference>
<reference evidence="2" key="1">
    <citation type="journal article" date="2023" name="Genome Biol. Evol.">
        <title>First Whole Genome Sequence and Flow Cytometry Genome Size Data for the Lichen-Forming Fungus Ramalina farinacea (Ascomycota).</title>
        <authorList>
            <person name="Llewellyn T."/>
            <person name="Mian S."/>
            <person name="Hill R."/>
            <person name="Leitch I.J."/>
            <person name="Gaya E."/>
        </authorList>
    </citation>
    <scope>NUCLEOTIDE SEQUENCE</scope>
    <source>
        <strain evidence="2">LIQ254RAFAR</strain>
    </source>
</reference>
<proteinExistence type="predicted"/>
<evidence type="ECO:0000256" key="1">
    <source>
        <dbReference type="SAM" id="MobiDB-lite"/>
    </source>
</evidence>
<evidence type="ECO:0000313" key="3">
    <source>
        <dbReference type="Proteomes" id="UP001161017"/>
    </source>
</evidence>
<feature type="compositionally biased region" description="Basic and acidic residues" evidence="1">
    <location>
        <begin position="217"/>
        <end position="247"/>
    </location>
</feature>
<organism evidence="2 3">
    <name type="scientific">Ramalina farinacea</name>
    <dbReference type="NCBI Taxonomy" id="258253"/>
    <lineage>
        <taxon>Eukaryota</taxon>
        <taxon>Fungi</taxon>
        <taxon>Dikarya</taxon>
        <taxon>Ascomycota</taxon>
        <taxon>Pezizomycotina</taxon>
        <taxon>Lecanoromycetes</taxon>
        <taxon>OSLEUM clade</taxon>
        <taxon>Lecanoromycetidae</taxon>
        <taxon>Lecanorales</taxon>
        <taxon>Lecanorineae</taxon>
        <taxon>Ramalinaceae</taxon>
        <taxon>Ramalina</taxon>
    </lineage>
</organism>